<comment type="caution">
    <text evidence="1">The sequence shown here is derived from an EMBL/GenBank/DDBJ whole genome shotgun (WGS) entry which is preliminary data.</text>
</comment>
<evidence type="ECO:0000313" key="1">
    <source>
        <dbReference type="EMBL" id="KTB47024.1"/>
    </source>
</evidence>
<dbReference type="Proteomes" id="UP000054988">
    <property type="component" value="Unassembled WGS sequence"/>
</dbReference>
<proteinExistence type="predicted"/>
<name>A0A0W0GEP8_MONRR</name>
<gene>
    <name evidence="1" type="ORF">WG66_399</name>
</gene>
<organism evidence="1 2">
    <name type="scientific">Moniliophthora roreri</name>
    <name type="common">Frosty pod rot fungus</name>
    <name type="synonym">Monilia roreri</name>
    <dbReference type="NCBI Taxonomy" id="221103"/>
    <lineage>
        <taxon>Eukaryota</taxon>
        <taxon>Fungi</taxon>
        <taxon>Dikarya</taxon>
        <taxon>Basidiomycota</taxon>
        <taxon>Agaricomycotina</taxon>
        <taxon>Agaricomycetes</taxon>
        <taxon>Agaricomycetidae</taxon>
        <taxon>Agaricales</taxon>
        <taxon>Marasmiineae</taxon>
        <taxon>Marasmiaceae</taxon>
        <taxon>Moniliophthora</taxon>
    </lineage>
</organism>
<reference evidence="1 2" key="1">
    <citation type="submission" date="2015-12" db="EMBL/GenBank/DDBJ databases">
        <title>Draft genome sequence of Moniliophthora roreri, the causal agent of frosty pod rot of cacao.</title>
        <authorList>
            <person name="Aime M.C."/>
            <person name="Diaz-Valderrama J.R."/>
            <person name="Kijpornyongpan T."/>
            <person name="Phillips-Mora W."/>
        </authorList>
    </citation>
    <scope>NUCLEOTIDE SEQUENCE [LARGE SCALE GENOMIC DNA]</scope>
    <source>
        <strain evidence="1 2">MCA 2952</strain>
    </source>
</reference>
<dbReference type="EMBL" id="LATX01000164">
    <property type="protein sequence ID" value="KTB47024.1"/>
    <property type="molecule type" value="Genomic_DNA"/>
</dbReference>
<accession>A0A0W0GEP8</accession>
<sequence>MATEPLSVLSLVTLGIPN</sequence>
<protein>
    <submittedName>
        <fullName evidence="1">Uncharacterized protein</fullName>
    </submittedName>
</protein>
<evidence type="ECO:0000313" key="2">
    <source>
        <dbReference type="Proteomes" id="UP000054988"/>
    </source>
</evidence>
<dbReference type="AlphaFoldDB" id="A0A0W0GEP8"/>